<dbReference type="EMBL" id="SOFL01000053">
    <property type="protein sequence ID" value="TFB97500.1"/>
    <property type="molecule type" value="Genomic_DNA"/>
</dbReference>
<evidence type="ECO:0000256" key="1">
    <source>
        <dbReference type="SAM" id="MobiDB-lite"/>
    </source>
</evidence>
<gene>
    <name evidence="2" type="ORF">E3O42_16315</name>
</gene>
<name>A0A4R8W149_9MICO</name>
<evidence type="ECO:0000313" key="3">
    <source>
        <dbReference type="Proteomes" id="UP000297907"/>
    </source>
</evidence>
<dbReference type="RefSeq" id="WP_134455021.1">
    <property type="nucleotide sequence ID" value="NZ_SOFL01000053.1"/>
</dbReference>
<protein>
    <submittedName>
        <fullName evidence="2">Uncharacterized protein</fullName>
    </submittedName>
</protein>
<feature type="region of interest" description="Disordered" evidence="1">
    <location>
        <begin position="55"/>
        <end position="89"/>
    </location>
</feature>
<keyword evidence="3" id="KW-1185">Reference proteome</keyword>
<evidence type="ECO:0000313" key="2">
    <source>
        <dbReference type="EMBL" id="TFB97500.1"/>
    </source>
</evidence>
<reference evidence="2 3" key="1">
    <citation type="submission" date="2019-03" db="EMBL/GenBank/DDBJ databases">
        <title>Genomics of glacier-inhabiting Cryobacterium strains.</title>
        <authorList>
            <person name="Liu Q."/>
            <person name="Xin Y.-H."/>
        </authorList>
    </citation>
    <scope>NUCLEOTIDE SEQUENCE [LARGE SCALE GENOMIC DNA]</scope>
    <source>
        <strain evidence="2 3">RHLS22-1</strain>
    </source>
</reference>
<sequence length="340" mass="35075">MTRIFHRSARSTDFISALEGAAQQPHRPSGATMTATLIAAAVLVLAGCAGEGGSPSRPVISATPSATPTATPLASPTVACPESESQGPWGDVIATEQVSDAAGSYCHTALDPAAAAAQFDVSVVDLESLATYGFTIEDAEAAHQAALSYVAGQGLDSSRLDEYSMADSAWFDTAKDAFSPAAQERFAPLVEAYGLRDAGVIITQSLPPLSRVGGPRATTTAVSVDKIYGTLDLDQVTPLLVVRTRFTTAYPAADAAIVDAAIRNERGTAVLTEDALRNSTPSLFDGSDEEGLVLDGGFNVGFGTGDMAAIAYISSVWSLTTGDGALQIDAVEPEVDPSQR</sequence>
<organism evidence="2 3">
    <name type="scientific">Cryobacterium adonitolivorans</name>
    <dbReference type="NCBI Taxonomy" id="1259189"/>
    <lineage>
        <taxon>Bacteria</taxon>
        <taxon>Bacillati</taxon>
        <taxon>Actinomycetota</taxon>
        <taxon>Actinomycetes</taxon>
        <taxon>Micrococcales</taxon>
        <taxon>Microbacteriaceae</taxon>
        <taxon>Cryobacterium</taxon>
    </lineage>
</organism>
<dbReference type="Proteomes" id="UP000297907">
    <property type="component" value="Unassembled WGS sequence"/>
</dbReference>
<dbReference type="AlphaFoldDB" id="A0A4R8W149"/>
<dbReference type="OrthoDB" id="5112460at2"/>
<proteinExistence type="predicted"/>
<feature type="compositionally biased region" description="Low complexity" evidence="1">
    <location>
        <begin position="58"/>
        <end position="79"/>
    </location>
</feature>
<comment type="caution">
    <text evidence="2">The sequence shown here is derived from an EMBL/GenBank/DDBJ whole genome shotgun (WGS) entry which is preliminary data.</text>
</comment>
<accession>A0A4R8W149</accession>